<dbReference type="PANTHER" id="PTHR13789">
    <property type="entry name" value="MONOOXYGENASE"/>
    <property type="match status" value="1"/>
</dbReference>
<proteinExistence type="inferred from homology"/>
<evidence type="ECO:0000256" key="4">
    <source>
        <dbReference type="ARBA" id="ARBA00023002"/>
    </source>
</evidence>
<dbReference type="AlphaFoldDB" id="A0A9P7F2U6"/>
<dbReference type="InterPro" id="IPR002938">
    <property type="entry name" value="FAD-bd"/>
</dbReference>
<dbReference type="GO" id="GO:0071949">
    <property type="term" value="F:FAD binding"/>
    <property type="evidence" value="ECO:0007669"/>
    <property type="project" value="InterPro"/>
</dbReference>
<dbReference type="InterPro" id="IPR036188">
    <property type="entry name" value="FAD/NAD-bd_sf"/>
</dbReference>
<evidence type="ECO:0000259" key="6">
    <source>
        <dbReference type="Pfam" id="PF01494"/>
    </source>
</evidence>
<gene>
    <name evidence="7" type="ORF">F5147DRAFT_776328</name>
</gene>
<dbReference type="SUPFAM" id="SSF51905">
    <property type="entry name" value="FAD/NAD(P)-binding domain"/>
    <property type="match status" value="1"/>
</dbReference>
<feature type="domain" description="FAD-binding" evidence="6">
    <location>
        <begin position="21"/>
        <end position="351"/>
    </location>
</feature>
<dbReference type="PANTHER" id="PTHR13789:SF236">
    <property type="entry name" value="MONOOXYGENASE, PUTATIVE (AFU_ORTHOLOGUE AFUA_6G12060)-RELATED"/>
    <property type="match status" value="1"/>
</dbReference>
<name>A0A9P7F2U6_9AGAM</name>
<dbReference type="SUPFAM" id="SSF54373">
    <property type="entry name" value="FAD-linked reductases, C-terminal domain"/>
    <property type="match status" value="1"/>
</dbReference>
<keyword evidence="4" id="KW-0560">Oxidoreductase</keyword>
<evidence type="ECO:0000256" key="2">
    <source>
        <dbReference type="ARBA" id="ARBA00022630"/>
    </source>
</evidence>
<accession>A0A9P7F2U6</accession>
<evidence type="ECO:0000256" key="5">
    <source>
        <dbReference type="ARBA" id="ARBA00023033"/>
    </source>
</evidence>
<dbReference type="PRINTS" id="PR00420">
    <property type="entry name" value="RNGMNOXGNASE"/>
</dbReference>
<sequence>MAEHQDHEPLPSSDVRATGIDVVVVGAGFGGIACAIECKRKGHRVMILEKVRELKQLGDVSFFGLVSLGPNAGRILARWGLHERLWEVCRSANEIHIYDYLGGLIQVQKLSWPLFGAFAYNGHRGLIHEILFEHAKSLGIEIRMGHQVVEYWEDEANGKAGVKIQTGETFDADVIVAADGVKSLARKYVIGYHNPKPSGYAIYRAWFDAEEHGIATDPLTNFLTHGDQFYTWIGKDMHVIAISSRGGKATCVFVTHKDNAAVDGEWSSPGNIEDILELVKDWDPRCAAIICKAPSCIDWKLLVHDPLPTWLSQSGRVVLIGDAAHPFLPSSAQGASQAIEDGLTLAVTLNLAGKDNVRLGTRTWESIRYQRVYDAQVLGESTREKWHGAKVGDSGKSFEFPMPEWLMAFDAEAHAYAAYERIAQSIVKDGYYQPCLEEVKEAV</sequence>
<dbReference type="EMBL" id="JABBWM010000047">
    <property type="protein sequence ID" value="KAG2102572.1"/>
    <property type="molecule type" value="Genomic_DNA"/>
</dbReference>
<reference evidence="7" key="1">
    <citation type="journal article" date="2020" name="New Phytol.">
        <title>Comparative genomics reveals dynamic genome evolution in host specialist ectomycorrhizal fungi.</title>
        <authorList>
            <person name="Lofgren L.A."/>
            <person name="Nguyen N.H."/>
            <person name="Vilgalys R."/>
            <person name="Ruytinx J."/>
            <person name="Liao H.L."/>
            <person name="Branco S."/>
            <person name="Kuo A."/>
            <person name="LaButti K."/>
            <person name="Lipzen A."/>
            <person name="Andreopoulos W."/>
            <person name="Pangilinan J."/>
            <person name="Riley R."/>
            <person name="Hundley H."/>
            <person name="Na H."/>
            <person name="Barry K."/>
            <person name="Grigoriev I.V."/>
            <person name="Stajich J.E."/>
            <person name="Kennedy P.G."/>
        </authorList>
    </citation>
    <scope>NUCLEOTIDE SEQUENCE</scope>
    <source>
        <strain evidence="7">FC423</strain>
    </source>
</reference>
<protein>
    <submittedName>
        <fullName evidence="7">Monooxygenase</fullName>
    </submittedName>
</protein>
<keyword evidence="5 7" id="KW-0503">Monooxygenase</keyword>
<dbReference type="Proteomes" id="UP000823399">
    <property type="component" value="Unassembled WGS sequence"/>
</dbReference>
<evidence type="ECO:0000256" key="1">
    <source>
        <dbReference type="ARBA" id="ARBA00007992"/>
    </source>
</evidence>
<dbReference type="Pfam" id="PF01494">
    <property type="entry name" value="FAD_binding_3"/>
    <property type="match status" value="1"/>
</dbReference>
<evidence type="ECO:0000313" key="7">
    <source>
        <dbReference type="EMBL" id="KAG2102572.1"/>
    </source>
</evidence>
<dbReference type="OrthoDB" id="9993796at2759"/>
<dbReference type="GO" id="GO:0004497">
    <property type="term" value="F:monooxygenase activity"/>
    <property type="evidence" value="ECO:0007669"/>
    <property type="project" value="UniProtKB-KW"/>
</dbReference>
<keyword evidence="3" id="KW-0274">FAD</keyword>
<organism evidence="7 8">
    <name type="scientific">Suillus discolor</name>
    <dbReference type="NCBI Taxonomy" id="1912936"/>
    <lineage>
        <taxon>Eukaryota</taxon>
        <taxon>Fungi</taxon>
        <taxon>Dikarya</taxon>
        <taxon>Basidiomycota</taxon>
        <taxon>Agaricomycotina</taxon>
        <taxon>Agaricomycetes</taxon>
        <taxon>Agaricomycetidae</taxon>
        <taxon>Boletales</taxon>
        <taxon>Suillineae</taxon>
        <taxon>Suillaceae</taxon>
        <taxon>Suillus</taxon>
    </lineage>
</organism>
<dbReference type="GeneID" id="64704105"/>
<dbReference type="InterPro" id="IPR050493">
    <property type="entry name" value="FAD-dep_Monooxygenase_BioMet"/>
</dbReference>
<dbReference type="RefSeq" id="XP_041290250.1">
    <property type="nucleotide sequence ID" value="XM_041441846.1"/>
</dbReference>
<keyword evidence="2" id="KW-0285">Flavoprotein</keyword>
<dbReference type="Gene3D" id="3.50.50.60">
    <property type="entry name" value="FAD/NAD(P)-binding domain"/>
    <property type="match status" value="1"/>
</dbReference>
<comment type="similarity">
    <text evidence="1">Belongs to the paxM FAD-dependent monooxygenase family.</text>
</comment>
<evidence type="ECO:0000256" key="3">
    <source>
        <dbReference type="ARBA" id="ARBA00022827"/>
    </source>
</evidence>
<keyword evidence="8" id="KW-1185">Reference proteome</keyword>
<comment type="caution">
    <text evidence="7">The sequence shown here is derived from an EMBL/GenBank/DDBJ whole genome shotgun (WGS) entry which is preliminary data.</text>
</comment>
<evidence type="ECO:0000313" key="8">
    <source>
        <dbReference type="Proteomes" id="UP000823399"/>
    </source>
</evidence>